<protein>
    <submittedName>
        <fullName evidence="1">Uncharacterized protein</fullName>
    </submittedName>
</protein>
<name>A0A644YWL0_9ZZZZ</name>
<organism evidence="1">
    <name type="scientific">bioreactor metagenome</name>
    <dbReference type="NCBI Taxonomy" id="1076179"/>
    <lineage>
        <taxon>unclassified sequences</taxon>
        <taxon>metagenomes</taxon>
        <taxon>ecological metagenomes</taxon>
    </lineage>
</organism>
<proteinExistence type="predicted"/>
<gene>
    <name evidence="1" type="ORF">SDC9_79254</name>
</gene>
<comment type="caution">
    <text evidence="1">The sequence shown here is derived from an EMBL/GenBank/DDBJ whole genome shotgun (WGS) entry which is preliminary data.</text>
</comment>
<accession>A0A644YWL0</accession>
<dbReference type="AlphaFoldDB" id="A0A644YWL0"/>
<dbReference type="EMBL" id="VSSQ01006438">
    <property type="protein sequence ID" value="MPM32689.1"/>
    <property type="molecule type" value="Genomic_DNA"/>
</dbReference>
<sequence>MVRVPSELLTAGAAIKALLLELAETVRLPAGVSISPMMAITSRVVSSSNV</sequence>
<evidence type="ECO:0000313" key="1">
    <source>
        <dbReference type="EMBL" id="MPM32689.1"/>
    </source>
</evidence>
<reference evidence="1" key="1">
    <citation type="submission" date="2019-08" db="EMBL/GenBank/DDBJ databases">
        <authorList>
            <person name="Kucharzyk K."/>
            <person name="Murdoch R.W."/>
            <person name="Higgins S."/>
            <person name="Loffler F."/>
        </authorList>
    </citation>
    <scope>NUCLEOTIDE SEQUENCE</scope>
</reference>